<dbReference type="InterPro" id="IPR009006">
    <property type="entry name" value="Ala_racemase/Decarboxylase_C"/>
</dbReference>
<proteinExistence type="predicted"/>
<evidence type="ECO:0000313" key="1">
    <source>
        <dbReference type="EMBL" id="SVD35987.1"/>
    </source>
</evidence>
<accession>A0A382UPG0</accession>
<feature type="non-terminal residue" evidence="1">
    <location>
        <position position="1"/>
    </location>
</feature>
<name>A0A382UPG0_9ZZZZ</name>
<sequence>EEVAASLDTITYEVLVSLGARVPRRH</sequence>
<protein>
    <recommendedName>
        <fullName evidence="2">Alanine racemase</fullName>
    </recommendedName>
</protein>
<gene>
    <name evidence="1" type="ORF">METZ01_LOCUS388841</name>
</gene>
<dbReference type="SUPFAM" id="SSF50621">
    <property type="entry name" value="Alanine racemase C-terminal domain-like"/>
    <property type="match status" value="1"/>
</dbReference>
<dbReference type="AlphaFoldDB" id="A0A382UPG0"/>
<dbReference type="GO" id="GO:0003824">
    <property type="term" value="F:catalytic activity"/>
    <property type="evidence" value="ECO:0007669"/>
    <property type="project" value="InterPro"/>
</dbReference>
<evidence type="ECO:0008006" key="2">
    <source>
        <dbReference type="Google" id="ProtNLM"/>
    </source>
</evidence>
<organism evidence="1">
    <name type="scientific">marine metagenome</name>
    <dbReference type="NCBI Taxonomy" id="408172"/>
    <lineage>
        <taxon>unclassified sequences</taxon>
        <taxon>metagenomes</taxon>
        <taxon>ecological metagenomes</taxon>
    </lineage>
</organism>
<dbReference type="Gene3D" id="2.40.37.10">
    <property type="entry name" value="Lyase, Ornithine Decarboxylase, Chain A, domain 1"/>
    <property type="match status" value="1"/>
</dbReference>
<reference evidence="1" key="1">
    <citation type="submission" date="2018-05" db="EMBL/GenBank/DDBJ databases">
        <authorList>
            <person name="Lanie J.A."/>
            <person name="Ng W.-L."/>
            <person name="Kazmierczak K.M."/>
            <person name="Andrzejewski T.M."/>
            <person name="Davidsen T.M."/>
            <person name="Wayne K.J."/>
            <person name="Tettelin H."/>
            <person name="Glass J.I."/>
            <person name="Rusch D."/>
            <person name="Podicherti R."/>
            <person name="Tsui H.-C.T."/>
            <person name="Winkler M.E."/>
        </authorList>
    </citation>
    <scope>NUCLEOTIDE SEQUENCE</scope>
</reference>
<dbReference type="EMBL" id="UINC01145696">
    <property type="protein sequence ID" value="SVD35987.1"/>
    <property type="molecule type" value="Genomic_DNA"/>
</dbReference>